<organism evidence="2 4">
    <name type="scientific">Glomus cerebriforme</name>
    <dbReference type="NCBI Taxonomy" id="658196"/>
    <lineage>
        <taxon>Eukaryota</taxon>
        <taxon>Fungi</taxon>
        <taxon>Fungi incertae sedis</taxon>
        <taxon>Mucoromycota</taxon>
        <taxon>Glomeromycotina</taxon>
        <taxon>Glomeromycetes</taxon>
        <taxon>Glomerales</taxon>
        <taxon>Glomeraceae</taxon>
        <taxon>Glomus</taxon>
    </lineage>
</organism>
<protein>
    <recommendedName>
        <fullName evidence="5">G-protein coupled receptors family 1 profile domain-containing protein</fullName>
    </recommendedName>
</protein>
<keyword evidence="1" id="KW-1133">Transmembrane helix</keyword>
<reference evidence="2 4" key="1">
    <citation type="submission" date="2018-06" db="EMBL/GenBank/DDBJ databases">
        <title>Comparative genomics reveals the genomic features of Rhizophagus irregularis, R. cerebriforme, R. diaphanum and Gigaspora rosea, and their symbiotic lifestyle signature.</title>
        <authorList>
            <person name="Morin E."/>
            <person name="San Clemente H."/>
            <person name="Chen E.C.H."/>
            <person name="De La Providencia I."/>
            <person name="Hainaut M."/>
            <person name="Kuo A."/>
            <person name="Kohler A."/>
            <person name="Murat C."/>
            <person name="Tang N."/>
            <person name="Roy S."/>
            <person name="Loubradou J."/>
            <person name="Henrissat B."/>
            <person name="Grigoriev I.V."/>
            <person name="Corradi N."/>
            <person name="Roux C."/>
            <person name="Martin F.M."/>
        </authorList>
    </citation>
    <scope>NUCLEOTIDE SEQUENCE [LARGE SCALE GENOMIC DNA]</scope>
    <source>
        <strain evidence="2 4">DAOM 227022</strain>
    </source>
</reference>
<evidence type="ECO:0000256" key="1">
    <source>
        <dbReference type="SAM" id="Phobius"/>
    </source>
</evidence>
<accession>A0A397SAE7</accession>
<feature type="transmembrane region" description="Helical" evidence="1">
    <location>
        <begin position="64"/>
        <end position="85"/>
    </location>
</feature>
<dbReference type="AlphaFoldDB" id="A0A397SAE7"/>
<proteinExistence type="predicted"/>
<dbReference type="EMBL" id="QKYT01000572">
    <property type="protein sequence ID" value="RIA83450.1"/>
    <property type="molecule type" value="Genomic_DNA"/>
</dbReference>
<name>A0A397SAE7_9GLOM</name>
<evidence type="ECO:0000313" key="2">
    <source>
        <dbReference type="EMBL" id="RIA83303.1"/>
    </source>
</evidence>
<keyword evidence="1" id="KW-0472">Membrane</keyword>
<feature type="transmembrane region" description="Helical" evidence="1">
    <location>
        <begin position="176"/>
        <end position="200"/>
    </location>
</feature>
<sequence length="307" mass="35364">MRHIHPRHVIISSSQKHITCDPIPLILILANSINLIGCIEVTYRVYCKKCIIGRYRSLPLDSKFSLYIAITNGLFVVMQIVDMMLTSTNTIKPGIICDITGKFSPSFLTLNLLSVMSFTYLMYLKICKNIDSNEKIGKWDWKVWKFLFLVSWVATIFGLNRYEPQSLWCTNQPEGIIIHLANIMFIISILIPTLIFYFKLKNINMDQMSIVEKYVPIHPHIIRNAASYLIVFFLQWICVLIYNLTMLYEINDKLTKTYLKALLILGVNFGGFGNAIVYIINEYRTNINDNSNGLLNSISNKYYGSLA</sequence>
<dbReference type="OrthoDB" id="2340324at2759"/>
<feature type="transmembrane region" description="Helical" evidence="1">
    <location>
        <begin position="262"/>
        <end position="280"/>
    </location>
</feature>
<comment type="caution">
    <text evidence="2">The sequence shown here is derived from an EMBL/GenBank/DDBJ whole genome shotgun (WGS) entry which is preliminary data.</text>
</comment>
<feature type="transmembrane region" description="Helical" evidence="1">
    <location>
        <begin position="105"/>
        <end position="123"/>
    </location>
</feature>
<keyword evidence="1" id="KW-0812">Transmembrane</keyword>
<gene>
    <name evidence="3" type="ORF">C1645_786387</name>
    <name evidence="2" type="ORF">C1645_786757</name>
</gene>
<dbReference type="EMBL" id="QKYT01000584">
    <property type="protein sequence ID" value="RIA83303.1"/>
    <property type="molecule type" value="Genomic_DNA"/>
</dbReference>
<evidence type="ECO:0000313" key="3">
    <source>
        <dbReference type="EMBL" id="RIA83450.1"/>
    </source>
</evidence>
<dbReference type="Proteomes" id="UP000265703">
    <property type="component" value="Unassembled WGS sequence"/>
</dbReference>
<keyword evidence="4" id="KW-1185">Reference proteome</keyword>
<evidence type="ECO:0000313" key="4">
    <source>
        <dbReference type="Proteomes" id="UP000265703"/>
    </source>
</evidence>
<evidence type="ECO:0008006" key="5">
    <source>
        <dbReference type="Google" id="ProtNLM"/>
    </source>
</evidence>
<feature type="transmembrane region" description="Helical" evidence="1">
    <location>
        <begin position="221"/>
        <end position="242"/>
    </location>
</feature>
<feature type="transmembrane region" description="Helical" evidence="1">
    <location>
        <begin position="143"/>
        <end position="160"/>
    </location>
</feature>